<feature type="region of interest" description="Disordered" evidence="1">
    <location>
        <begin position="225"/>
        <end position="286"/>
    </location>
</feature>
<proteinExistence type="predicted"/>
<evidence type="ECO:0000313" key="3">
    <source>
        <dbReference type="Proteomes" id="UP000007319"/>
    </source>
</evidence>
<keyword evidence="3" id="KW-1185">Reference proteome</keyword>
<protein>
    <submittedName>
        <fullName evidence="2">Uncharacterized protein</fullName>
    </submittedName>
</protein>
<gene>
    <name evidence="2" type="ORF">AZOBR_160023</name>
</gene>
<reference evidence="2 3" key="1">
    <citation type="journal article" date="2011" name="PLoS Genet.">
        <title>Azospirillum genomes reveal transition of bacteria from aquatic to terrestrial environments.</title>
        <authorList>
            <person name="Wisniewski-Dye F."/>
            <person name="Borziak K."/>
            <person name="Khalsa-Moyers G."/>
            <person name="Alexandre G."/>
            <person name="Sukharnikov L.O."/>
            <person name="Wuichet K."/>
            <person name="Hurst G.B."/>
            <person name="McDonald W.H."/>
            <person name="Robertson J.S."/>
            <person name="Barbe V."/>
            <person name="Calteau A."/>
            <person name="Rouy Z."/>
            <person name="Mangenot S."/>
            <person name="Prigent-Combaret C."/>
            <person name="Normand P."/>
            <person name="Boyer M."/>
            <person name="Siguier P."/>
            <person name="Dessaux Y."/>
            <person name="Elmerich C."/>
            <person name="Condemine G."/>
            <person name="Krishnen G."/>
            <person name="Kennedy I."/>
            <person name="Paterson A.H."/>
            <person name="Gonzalez V."/>
            <person name="Mavingui P."/>
            <person name="Zhulin I.B."/>
        </authorList>
    </citation>
    <scope>NUCLEOTIDE SEQUENCE [LARGE SCALE GENOMIC DNA]</scope>
    <source>
        <strain evidence="2 3">Sp245</strain>
    </source>
</reference>
<evidence type="ECO:0000313" key="2">
    <source>
        <dbReference type="EMBL" id="CCC98863.1"/>
    </source>
</evidence>
<accession>A0A9P1NN46</accession>
<dbReference type="KEGG" id="abs:AZOBR_160023"/>
<dbReference type="EMBL" id="HE577327">
    <property type="protein sequence ID" value="CCC98863.1"/>
    <property type="molecule type" value="Genomic_DNA"/>
</dbReference>
<evidence type="ECO:0000256" key="1">
    <source>
        <dbReference type="SAM" id="MobiDB-lite"/>
    </source>
</evidence>
<dbReference type="AlphaFoldDB" id="A0A9P1NN46"/>
<feature type="compositionally biased region" description="Polar residues" evidence="1">
    <location>
        <begin position="275"/>
        <end position="286"/>
    </location>
</feature>
<organism evidence="2 3">
    <name type="scientific">Azospirillum baldaniorum</name>
    <dbReference type="NCBI Taxonomy" id="1064539"/>
    <lineage>
        <taxon>Bacteria</taxon>
        <taxon>Pseudomonadati</taxon>
        <taxon>Pseudomonadota</taxon>
        <taxon>Alphaproteobacteria</taxon>
        <taxon>Rhodospirillales</taxon>
        <taxon>Azospirillaceae</taxon>
        <taxon>Azospirillum</taxon>
    </lineage>
</organism>
<sequence length="286" mass="31929">MGAGEAGTNRDAWKKKRKKKWHDAPVEVVQAAEAVAAQHRLIWFKLDVRGYPISEHDKLVNTIRTAFKRAYPGKPFYAEWTSVPTRARTGVREHIHLSVALPDSRIMDATRARLNKHGYVTDLGDHNGSPGGIKGQFGYHVRNQVEDGGTTHRTQDFRRLIRTGAMDITPPAVPGSRIIETGPYAGMTEAELRKQFMDEIDRQMTEYQAARQDSQERPQAIQAPIPTPEAQTESTAPEIAASAVDLPPLPVPVTEDDLRRQLMTMLGLEPEQDSQENPANLVGRQN</sequence>
<name>A0A9P1NN46_9PROT</name>
<dbReference type="Proteomes" id="UP000007319">
    <property type="component" value="Chromosome"/>
</dbReference>